<dbReference type="Pfam" id="PF12437">
    <property type="entry name" value="GSIII_N"/>
    <property type="match status" value="1"/>
</dbReference>
<gene>
    <name evidence="3" type="ORF">C095_01710</name>
</gene>
<dbReference type="AlphaFoldDB" id="A0A0B4FRN3"/>
<evidence type="ECO:0000313" key="3">
    <source>
        <dbReference type="EMBL" id="KID50132.1"/>
    </source>
</evidence>
<evidence type="ECO:0000313" key="4">
    <source>
        <dbReference type="Proteomes" id="UP000031184"/>
    </source>
</evidence>
<dbReference type="GO" id="GO:0006542">
    <property type="term" value="P:glutamine biosynthetic process"/>
    <property type="evidence" value="ECO:0007669"/>
    <property type="project" value="InterPro"/>
</dbReference>
<dbReference type="Proteomes" id="UP000031184">
    <property type="component" value="Unassembled WGS sequence"/>
</dbReference>
<name>A0A0B4FRN3_9FUSO</name>
<accession>A0A0B4FRN3</accession>
<evidence type="ECO:0000256" key="1">
    <source>
        <dbReference type="PROSITE-ProRule" id="PRU01330"/>
    </source>
</evidence>
<dbReference type="PATRIC" id="fig|1226633.4.peg.341"/>
<evidence type="ECO:0000259" key="2">
    <source>
        <dbReference type="PROSITE" id="PS51986"/>
    </source>
</evidence>
<reference evidence="3 4" key="1">
    <citation type="submission" date="2013-08" db="EMBL/GenBank/DDBJ databases">
        <title>An opportunistic ruminal bacterium that causes liver abscesses in cattle.</title>
        <authorList>
            <person name="Benahmed F.H."/>
            <person name="Rasmussen M."/>
            <person name="Harbottle H."/>
            <person name="Soppet D."/>
            <person name="Nagaraja T.G."/>
            <person name="Davidson M."/>
        </authorList>
    </citation>
    <scope>NUCLEOTIDE SEQUENCE [LARGE SCALE GENOMIC DNA]</scope>
    <source>
        <strain evidence="3 4">B35</strain>
    </source>
</reference>
<dbReference type="PROSITE" id="PS51986">
    <property type="entry name" value="GS_BETA_GRASP"/>
    <property type="match status" value="1"/>
</dbReference>
<dbReference type="PANTHER" id="PTHR42974">
    <property type="entry name" value="GLUTAMINE SYNTHETASE"/>
    <property type="match status" value="1"/>
</dbReference>
<dbReference type="PANTHER" id="PTHR42974:SF1">
    <property type="entry name" value="TYPE-3 GLUTAMINE SYNTHETASE"/>
    <property type="match status" value="1"/>
</dbReference>
<dbReference type="EMBL" id="AUZI01000008">
    <property type="protein sequence ID" value="KID50132.1"/>
    <property type="molecule type" value="Genomic_DNA"/>
</dbReference>
<comment type="similarity">
    <text evidence="1">Belongs to the glutamine synthetase family.</text>
</comment>
<feature type="domain" description="GS beta-grasp" evidence="2">
    <location>
        <begin position="62"/>
        <end position="155"/>
    </location>
</feature>
<proteinExistence type="inferred from homology"/>
<dbReference type="InterPro" id="IPR052725">
    <property type="entry name" value="GS_Type-3"/>
</dbReference>
<dbReference type="InterPro" id="IPR022147">
    <property type="entry name" value="GSIII_N"/>
</dbReference>
<organism evidence="3 4">
    <name type="scientific">Fusobacterium necrophorum subsp. funduliforme B35</name>
    <dbReference type="NCBI Taxonomy" id="1226633"/>
    <lineage>
        <taxon>Bacteria</taxon>
        <taxon>Fusobacteriati</taxon>
        <taxon>Fusobacteriota</taxon>
        <taxon>Fusobacteriia</taxon>
        <taxon>Fusobacteriales</taxon>
        <taxon>Fusobacteriaceae</taxon>
        <taxon>Fusobacterium</taxon>
    </lineage>
</organism>
<sequence length="213" mass="23797">MKTMLEVFGVHCFSEKELKSRVPKDVFKSFKKVQSGKEELSITTANVIANAIKLWAIENGATHFTHWFQPLTELTAEKHEAFLSVHSDGTAITEFTGKELIKGESDTSSFPNGGLRSTFEARGYTAWDIGSPMFLKGEGLSKSLYIPTAFIGYSGEALDKKVPLLRSITSIRKEALRIQKILGDLDTQHVDVTLGVEQEYFLVEKNFLTCEKI</sequence>
<dbReference type="InterPro" id="IPR008147">
    <property type="entry name" value="Gln_synt_N"/>
</dbReference>
<dbReference type="GO" id="GO:0004356">
    <property type="term" value="F:glutamine synthetase activity"/>
    <property type="evidence" value="ECO:0007669"/>
    <property type="project" value="InterPro"/>
</dbReference>
<protein>
    <recommendedName>
        <fullName evidence="2">GS beta-grasp domain-containing protein</fullName>
    </recommendedName>
</protein>
<comment type="caution">
    <text evidence="3">The sequence shown here is derived from an EMBL/GenBank/DDBJ whole genome shotgun (WGS) entry which is preliminary data.</text>
</comment>